<proteinExistence type="predicted"/>
<comment type="caution">
    <text evidence="1">The sequence shown here is derived from an EMBL/GenBank/DDBJ whole genome shotgun (WGS) entry which is preliminary data.</text>
</comment>
<feature type="non-terminal residue" evidence="1">
    <location>
        <position position="1"/>
    </location>
</feature>
<name>A0A9P7VFQ2_9AGAR</name>
<evidence type="ECO:0000313" key="1">
    <source>
        <dbReference type="EMBL" id="KAG7439316.1"/>
    </source>
</evidence>
<dbReference type="Proteomes" id="UP000812287">
    <property type="component" value="Unassembled WGS sequence"/>
</dbReference>
<dbReference type="GeneID" id="66106197"/>
<dbReference type="RefSeq" id="XP_043032816.1">
    <property type="nucleotide sequence ID" value="XM_043183900.1"/>
</dbReference>
<accession>A0A9P7VFQ2</accession>
<sequence length="65" mass="7537">ETDAIASHYWNGTAIWVRCNECWQFESGRYFGSNGRAIQQDRMVTLMLKQFSISDPLLIHESQSI</sequence>
<organism evidence="1 2">
    <name type="scientific">Guyanagaster necrorhizus</name>
    <dbReference type="NCBI Taxonomy" id="856835"/>
    <lineage>
        <taxon>Eukaryota</taxon>
        <taxon>Fungi</taxon>
        <taxon>Dikarya</taxon>
        <taxon>Basidiomycota</taxon>
        <taxon>Agaricomycotina</taxon>
        <taxon>Agaricomycetes</taxon>
        <taxon>Agaricomycetidae</taxon>
        <taxon>Agaricales</taxon>
        <taxon>Marasmiineae</taxon>
        <taxon>Physalacriaceae</taxon>
        <taxon>Guyanagaster</taxon>
    </lineage>
</organism>
<reference evidence="1" key="1">
    <citation type="submission" date="2020-11" db="EMBL/GenBank/DDBJ databases">
        <title>Adaptations for nitrogen fixation in a non-lichenized fungal sporocarp promotes dispersal by wood-feeding termites.</title>
        <authorList>
            <consortium name="DOE Joint Genome Institute"/>
            <person name="Koch R.A."/>
            <person name="Yoon G."/>
            <person name="Arayal U."/>
            <person name="Lail K."/>
            <person name="Amirebrahimi M."/>
            <person name="Labutti K."/>
            <person name="Lipzen A."/>
            <person name="Riley R."/>
            <person name="Barry K."/>
            <person name="Henrissat B."/>
            <person name="Grigoriev I.V."/>
            <person name="Herr J.R."/>
            <person name="Aime M.C."/>
        </authorList>
    </citation>
    <scope>NUCLEOTIDE SEQUENCE</scope>
    <source>
        <strain evidence="1">MCA 3950</strain>
    </source>
</reference>
<gene>
    <name evidence="1" type="ORF">BT62DRAFT_913951</name>
</gene>
<dbReference type="AlphaFoldDB" id="A0A9P7VFQ2"/>
<evidence type="ECO:0000313" key="2">
    <source>
        <dbReference type="Proteomes" id="UP000812287"/>
    </source>
</evidence>
<dbReference type="OrthoDB" id="6486656at2759"/>
<protein>
    <submittedName>
        <fullName evidence="1">Uncharacterized protein</fullName>
    </submittedName>
</protein>
<dbReference type="EMBL" id="MU250600">
    <property type="protein sequence ID" value="KAG7439316.1"/>
    <property type="molecule type" value="Genomic_DNA"/>
</dbReference>
<keyword evidence="2" id="KW-1185">Reference proteome</keyword>